<dbReference type="RefSeq" id="WP_306750793.1">
    <property type="nucleotide sequence ID" value="NZ_NSDM01000030.1"/>
</dbReference>
<keyword evidence="3" id="KW-0804">Transcription</keyword>
<organism evidence="5 6">
    <name type="scientific">Saccharothrix yanglingensis</name>
    <dbReference type="NCBI Taxonomy" id="659496"/>
    <lineage>
        <taxon>Bacteria</taxon>
        <taxon>Bacillati</taxon>
        <taxon>Actinomycetota</taxon>
        <taxon>Actinomycetes</taxon>
        <taxon>Pseudonocardiales</taxon>
        <taxon>Pseudonocardiaceae</taxon>
        <taxon>Saccharothrix</taxon>
    </lineage>
</organism>
<accession>A0ABU0XAE2</accession>
<dbReference type="InterPro" id="IPR011006">
    <property type="entry name" value="CheY-like_superfamily"/>
</dbReference>
<dbReference type="Pfam" id="PF00196">
    <property type="entry name" value="GerE"/>
    <property type="match status" value="1"/>
</dbReference>
<evidence type="ECO:0000256" key="2">
    <source>
        <dbReference type="ARBA" id="ARBA00023125"/>
    </source>
</evidence>
<proteinExistence type="predicted"/>
<gene>
    <name evidence="5" type="ORF">CKY47_35280</name>
</gene>
<dbReference type="EMBL" id="NSDM01000030">
    <property type="protein sequence ID" value="MDQ2589111.1"/>
    <property type="molecule type" value="Genomic_DNA"/>
</dbReference>
<dbReference type="InterPro" id="IPR000792">
    <property type="entry name" value="Tscrpt_reg_LuxR_C"/>
</dbReference>
<evidence type="ECO:0000256" key="3">
    <source>
        <dbReference type="ARBA" id="ARBA00023163"/>
    </source>
</evidence>
<feature type="domain" description="HTH luxR-type" evidence="4">
    <location>
        <begin position="140"/>
        <end position="205"/>
    </location>
</feature>
<dbReference type="PROSITE" id="PS50043">
    <property type="entry name" value="HTH_LUXR_2"/>
    <property type="match status" value="1"/>
</dbReference>
<keyword evidence="2" id="KW-0238">DNA-binding</keyword>
<keyword evidence="1" id="KW-0805">Transcription regulation</keyword>
<comment type="caution">
    <text evidence="5">The sequence shown here is derived from an EMBL/GenBank/DDBJ whole genome shotgun (WGS) entry which is preliminary data.</text>
</comment>
<dbReference type="InterPro" id="IPR016032">
    <property type="entry name" value="Sig_transdc_resp-reg_C-effctor"/>
</dbReference>
<dbReference type="SUPFAM" id="SSF52172">
    <property type="entry name" value="CheY-like"/>
    <property type="match status" value="1"/>
</dbReference>
<dbReference type="PRINTS" id="PR00038">
    <property type="entry name" value="HTHLUXR"/>
</dbReference>
<dbReference type="SMART" id="SM00421">
    <property type="entry name" value="HTH_LUXR"/>
    <property type="match status" value="1"/>
</dbReference>
<name>A0ABU0XAE2_9PSEU</name>
<evidence type="ECO:0000259" key="4">
    <source>
        <dbReference type="PROSITE" id="PS50043"/>
    </source>
</evidence>
<keyword evidence="6" id="KW-1185">Reference proteome</keyword>
<evidence type="ECO:0000313" key="6">
    <source>
        <dbReference type="Proteomes" id="UP001225605"/>
    </source>
</evidence>
<dbReference type="SUPFAM" id="SSF46894">
    <property type="entry name" value="C-terminal effector domain of the bipartite response regulators"/>
    <property type="match status" value="1"/>
</dbReference>
<sequence length="207" mass="22654">MRKVKVAVRAEDPLSLAGLIGQLETWPEFELPPGNRWDRAEVMVVAVTALTREVVDGLCRAQATALPVVMVVADLDGADPQTAVECGVVALLPRSAVTTELLVDAVRSAVDTRGTPSANDVEAALWRFERLHRELALPDGGFPRDRLNPREERVMRMLADGLDTTEIAEQLAYSERTVKNIVHGVTTRFGLRNRPHAIAYAVRAGLI</sequence>
<dbReference type="PANTHER" id="PTHR44688">
    <property type="entry name" value="DNA-BINDING TRANSCRIPTIONAL ACTIVATOR DEVR_DOSR"/>
    <property type="match status" value="1"/>
</dbReference>
<reference evidence="5 6" key="1">
    <citation type="submission" date="2017-06" db="EMBL/GenBank/DDBJ databases">
        <title>Cultured bacterium strain Saccharothrix yanglingensis Hhs.015.</title>
        <authorList>
            <person name="Xia Y."/>
        </authorList>
    </citation>
    <scope>NUCLEOTIDE SEQUENCE [LARGE SCALE GENOMIC DNA]</scope>
    <source>
        <strain evidence="5 6">Hhs.015</strain>
    </source>
</reference>
<protein>
    <submittedName>
        <fullName evidence="5">Helix-turn-helix transcriptional regulator</fullName>
    </submittedName>
</protein>
<dbReference type="CDD" id="cd06170">
    <property type="entry name" value="LuxR_C_like"/>
    <property type="match status" value="1"/>
</dbReference>
<dbReference type="Proteomes" id="UP001225605">
    <property type="component" value="Unassembled WGS sequence"/>
</dbReference>
<dbReference type="Gene3D" id="3.40.50.2300">
    <property type="match status" value="1"/>
</dbReference>
<evidence type="ECO:0000313" key="5">
    <source>
        <dbReference type="EMBL" id="MDQ2589111.1"/>
    </source>
</evidence>
<evidence type="ECO:0000256" key="1">
    <source>
        <dbReference type="ARBA" id="ARBA00023015"/>
    </source>
</evidence>
<dbReference type="PANTHER" id="PTHR44688:SF16">
    <property type="entry name" value="DNA-BINDING TRANSCRIPTIONAL ACTIVATOR DEVR_DOSR"/>
    <property type="match status" value="1"/>
</dbReference>